<accession>A0ABR3FWQ4</accession>
<comment type="caution">
    <text evidence="2">The sequence shown here is derived from an EMBL/GenBank/DDBJ whole genome shotgun (WGS) entry which is preliminary data.</text>
</comment>
<evidence type="ECO:0000313" key="3">
    <source>
        <dbReference type="Proteomes" id="UP001465976"/>
    </source>
</evidence>
<protein>
    <submittedName>
        <fullName evidence="2">Uncharacterized protein</fullName>
    </submittedName>
</protein>
<feature type="compositionally biased region" description="Polar residues" evidence="1">
    <location>
        <begin position="1"/>
        <end position="13"/>
    </location>
</feature>
<name>A0ABR3FWQ4_9AGAR</name>
<dbReference type="Proteomes" id="UP001465976">
    <property type="component" value="Unassembled WGS sequence"/>
</dbReference>
<keyword evidence="3" id="KW-1185">Reference proteome</keyword>
<dbReference type="EMBL" id="JBAHYK010000055">
    <property type="protein sequence ID" value="KAL0579571.1"/>
    <property type="molecule type" value="Genomic_DNA"/>
</dbReference>
<gene>
    <name evidence="2" type="ORF">V5O48_002451</name>
</gene>
<reference evidence="2 3" key="1">
    <citation type="submission" date="2024-02" db="EMBL/GenBank/DDBJ databases">
        <title>A draft genome for the cacao thread blight pathogen Marasmius crinis-equi.</title>
        <authorList>
            <person name="Cohen S.P."/>
            <person name="Baruah I.K."/>
            <person name="Amoako-Attah I."/>
            <person name="Bukari Y."/>
            <person name="Meinhardt L.W."/>
            <person name="Bailey B.A."/>
        </authorList>
    </citation>
    <scope>NUCLEOTIDE SEQUENCE [LARGE SCALE GENOMIC DNA]</scope>
    <source>
        <strain evidence="2 3">GH-76</strain>
    </source>
</reference>
<feature type="region of interest" description="Disordered" evidence="1">
    <location>
        <begin position="1"/>
        <end position="67"/>
    </location>
</feature>
<sequence length="177" mass="19543">MVNATNTRRNTVCPTSTPPPPAPPPPTPPPPTQPAPTRAPPVGLHVPIVTPNSSKIPKPSASEEEWSRQKRVEAQVLKIKAGIDISKRQGVDLRDERLNVTLRNSGTDVILLPEDFDPDYNRQNNASYNLHKLFEDAIGFDDIVRKLGNHQKVAARLRHRARSLAPQSLLLPTLRTG</sequence>
<evidence type="ECO:0000313" key="2">
    <source>
        <dbReference type="EMBL" id="KAL0579571.1"/>
    </source>
</evidence>
<proteinExistence type="predicted"/>
<feature type="compositionally biased region" description="Pro residues" evidence="1">
    <location>
        <begin position="16"/>
        <end position="39"/>
    </location>
</feature>
<evidence type="ECO:0000256" key="1">
    <source>
        <dbReference type="SAM" id="MobiDB-lite"/>
    </source>
</evidence>
<organism evidence="2 3">
    <name type="scientific">Marasmius crinis-equi</name>
    <dbReference type="NCBI Taxonomy" id="585013"/>
    <lineage>
        <taxon>Eukaryota</taxon>
        <taxon>Fungi</taxon>
        <taxon>Dikarya</taxon>
        <taxon>Basidiomycota</taxon>
        <taxon>Agaricomycotina</taxon>
        <taxon>Agaricomycetes</taxon>
        <taxon>Agaricomycetidae</taxon>
        <taxon>Agaricales</taxon>
        <taxon>Marasmiineae</taxon>
        <taxon>Marasmiaceae</taxon>
        <taxon>Marasmius</taxon>
    </lineage>
</organism>